<protein>
    <submittedName>
        <fullName evidence="4">TSC-22/dip/bun family protein</fullName>
    </submittedName>
</protein>
<proteinExistence type="predicted"/>
<evidence type="ECO:0000313" key="4">
    <source>
        <dbReference type="WBParaSite" id="HPBE_0002549801-mRNA-1"/>
    </source>
</evidence>
<dbReference type="Proteomes" id="UP000050761">
    <property type="component" value="Unassembled WGS sequence"/>
</dbReference>
<accession>A0A183GS28</accession>
<evidence type="ECO:0000313" key="2">
    <source>
        <dbReference type="EMBL" id="VDP51679.1"/>
    </source>
</evidence>
<reference evidence="2 3" key="1">
    <citation type="submission" date="2018-11" db="EMBL/GenBank/DDBJ databases">
        <authorList>
            <consortium name="Pathogen Informatics"/>
        </authorList>
    </citation>
    <scope>NUCLEOTIDE SEQUENCE [LARGE SCALE GENOMIC DNA]</scope>
</reference>
<dbReference type="AlphaFoldDB" id="A0A183GS28"/>
<gene>
    <name evidence="2" type="ORF">HPBE_LOCUS25497</name>
</gene>
<evidence type="ECO:0000313" key="3">
    <source>
        <dbReference type="Proteomes" id="UP000050761"/>
    </source>
</evidence>
<feature type="region of interest" description="Disordered" evidence="1">
    <location>
        <begin position="80"/>
        <end position="100"/>
    </location>
</feature>
<dbReference type="EMBL" id="UZAH01038016">
    <property type="protein sequence ID" value="VDP51679.1"/>
    <property type="molecule type" value="Genomic_DNA"/>
</dbReference>
<name>A0A183GS28_HELPZ</name>
<keyword evidence="3" id="KW-1185">Reference proteome</keyword>
<dbReference type="WBParaSite" id="HPBE_0002549801-mRNA-1">
    <property type="protein sequence ID" value="HPBE_0002549801-mRNA-1"/>
    <property type="gene ID" value="HPBE_0002549801"/>
</dbReference>
<evidence type="ECO:0000256" key="1">
    <source>
        <dbReference type="SAM" id="MobiDB-lite"/>
    </source>
</evidence>
<reference evidence="4" key="2">
    <citation type="submission" date="2019-09" db="UniProtKB">
        <authorList>
            <consortium name="WormBaseParasite"/>
        </authorList>
    </citation>
    <scope>IDENTIFICATION</scope>
</reference>
<dbReference type="OrthoDB" id="5861003at2759"/>
<sequence length="100" mass="11351">MKKRPIQFGDSPSPMDFDRAADVLIKDETIPLHLRTIIAFLIENKKQTDAVLSRNRELAEEVVVLTREVKALKEENSMLRNSHVSSQVPAAKSNMPLRLL</sequence>
<organism evidence="3 4">
    <name type="scientific">Heligmosomoides polygyrus</name>
    <name type="common">Parasitic roundworm</name>
    <dbReference type="NCBI Taxonomy" id="6339"/>
    <lineage>
        <taxon>Eukaryota</taxon>
        <taxon>Metazoa</taxon>
        <taxon>Ecdysozoa</taxon>
        <taxon>Nematoda</taxon>
        <taxon>Chromadorea</taxon>
        <taxon>Rhabditida</taxon>
        <taxon>Rhabditina</taxon>
        <taxon>Rhabditomorpha</taxon>
        <taxon>Strongyloidea</taxon>
        <taxon>Heligmosomidae</taxon>
        <taxon>Heligmosomoides</taxon>
    </lineage>
</organism>
<accession>A0A3P8I0K9</accession>